<evidence type="ECO:0000256" key="1">
    <source>
        <dbReference type="SAM" id="MobiDB-lite"/>
    </source>
</evidence>
<proteinExistence type="predicted"/>
<dbReference type="Proteomes" id="UP000012338">
    <property type="component" value="Unassembled WGS sequence"/>
</dbReference>
<reference evidence="2 3" key="1">
    <citation type="journal article" date="2012" name="PLoS Pathog.">
        <title>Diverse lifestyles and strategies of plant pathogenesis encoded in the genomes of eighteen Dothideomycetes fungi.</title>
        <authorList>
            <person name="Ohm R.A."/>
            <person name="Feau N."/>
            <person name="Henrissat B."/>
            <person name="Schoch C.L."/>
            <person name="Horwitz B.A."/>
            <person name="Barry K.W."/>
            <person name="Condon B.J."/>
            <person name="Copeland A.C."/>
            <person name="Dhillon B."/>
            <person name="Glaser F."/>
            <person name="Hesse C.N."/>
            <person name="Kosti I."/>
            <person name="LaButti K."/>
            <person name="Lindquist E.A."/>
            <person name="Lucas S."/>
            <person name="Salamov A.A."/>
            <person name="Bradshaw R.E."/>
            <person name="Ciuffetti L."/>
            <person name="Hamelin R.C."/>
            <person name="Kema G.H.J."/>
            <person name="Lawrence C."/>
            <person name="Scott J.A."/>
            <person name="Spatafora J.W."/>
            <person name="Turgeon B.G."/>
            <person name="de Wit P.J.G.M."/>
            <person name="Zhong S."/>
            <person name="Goodwin S.B."/>
            <person name="Grigoriev I.V."/>
        </authorList>
    </citation>
    <scope>NUCLEOTIDE SEQUENCE [LARGE SCALE GENOMIC DNA]</scope>
    <source>
        <strain evidence="3">C4 / ATCC 48331 / race T</strain>
    </source>
</reference>
<dbReference type="OrthoDB" id="3659804at2759"/>
<name>N4WKH1_COCH4</name>
<evidence type="ECO:0000313" key="3">
    <source>
        <dbReference type="Proteomes" id="UP000012338"/>
    </source>
</evidence>
<feature type="region of interest" description="Disordered" evidence="1">
    <location>
        <begin position="396"/>
        <end position="416"/>
    </location>
</feature>
<dbReference type="HOGENOM" id="CLU_013118_0_0_1"/>
<gene>
    <name evidence="2" type="ORF">COCC4DRAFT_43979</name>
</gene>
<sequence length="687" mass="79171">MPLNARYGSLLADVDSCIKRNRGTHFEAEIFSHLSCCPFVLRSYEFAIADGALYATPNSEPPTGSYTERFWQLDEQVRMFRNTSKHWSRVLVPFDIKSSVSNRPEDQRYITTVRQRARVGFYVAVCATNPEYVEIIPNRFSGEIIADTNTRKVAVNLTRKSFLPPSAYGYLSPCNSPYRMPISLLPKAIESIKNCAQGLGDYINPWTGVKSLNWVPCVEQGNECLAPTEDSQHFSSFKGVLEIWRAIRTSSVCMEFQFVNLQPRLADFKLLVPDTLAGLSRRRQVFVQYKIDALYRSPASPLNKVGIARNVRHNQLRHYFTEHERFDFLLYQFDYTDQKTSWKQCFFLPEWRIPDKFYTTDAKEGDFSRPEFEPYWLRMDPDGYWVQRVYEIIQQNPQPRQTGGRPHRETKKATNPFKSESIHEIASSPNHVQGFHRKLFFTIMAQCAARRSGLIIVLSRSSSLADFAFCRYTWTTEQQRRFAEDQQVPCTISELPRHTSVIPLLVYSKTRESTSRGPSITATEFERLDASSSHRILIFDLFGSEGRNMYSPLLAVPSNDLSPTQEQRNLFYSNKGKHKNEEFEERVPLLAELLHSGHTPMDYVLSSKGPLLFEPELNPWGELWQLLDQILGLDSFSHPPAHKRCTTSYRVSIQEIHQGLADKHASIDLKPIFLDPRECVSDDETDT</sequence>
<keyword evidence="3" id="KW-1185">Reference proteome</keyword>
<organism evidence="2 3">
    <name type="scientific">Cochliobolus heterostrophus (strain C4 / ATCC 48331 / race T)</name>
    <name type="common">Southern corn leaf blight fungus</name>
    <name type="synonym">Bipolaris maydis</name>
    <dbReference type="NCBI Taxonomy" id="665024"/>
    <lineage>
        <taxon>Eukaryota</taxon>
        <taxon>Fungi</taxon>
        <taxon>Dikarya</taxon>
        <taxon>Ascomycota</taxon>
        <taxon>Pezizomycotina</taxon>
        <taxon>Dothideomycetes</taxon>
        <taxon>Pleosporomycetidae</taxon>
        <taxon>Pleosporales</taxon>
        <taxon>Pleosporineae</taxon>
        <taxon>Pleosporaceae</taxon>
        <taxon>Bipolaris</taxon>
    </lineage>
</organism>
<dbReference type="AlphaFoldDB" id="N4WKH1"/>
<accession>N4WKH1</accession>
<reference evidence="3" key="2">
    <citation type="journal article" date="2013" name="PLoS Genet.">
        <title>Comparative genome structure, secondary metabolite, and effector coding capacity across Cochliobolus pathogens.</title>
        <authorList>
            <person name="Condon B.J."/>
            <person name="Leng Y."/>
            <person name="Wu D."/>
            <person name="Bushley K.E."/>
            <person name="Ohm R.A."/>
            <person name="Otillar R."/>
            <person name="Martin J."/>
            <person name="Schackwitz W."/>
            <person name="Grimwood J."/>
            <person name="MohdZainudin N."/>
            <person name="Xue C."/>
            <person name="Wang R."/>
            <person name="Manning V.A."/>
            <person name="Dhillon B."/>
            <person name="Tu Z.J."/>
            <person name="Steffenson B.J."/>
            <person name="Salamov A."/>
            <person name="Sun H."/>
            <person name="Lowry S."/>
            <person name="LaButti K."/>
            <person name="Han J."/>
            <person name="Copeland A."/>
            <person name="Lindquist E."/>
            <person name="Barry K."/>
            <person name="Schmutz J."/>
            <person name="Baker S.E."/>
            <person name="Ciuffetti L.M."/>
            <person name="Grigoriev I.V."/>
            <person name="Zhong S."/>
            <person name="Turgeon B.G."/>
        </authorList>
    </citation>
    <scope>NUCLEOTIDE SEQUENCE [LARGE SCALE GENOMIC DNA]</scope>
    <source>
        <strain evidence="3">C4 / ATCC 48331 / race T</strain>
    </source>
</reference>
<protein>
    <submittedName>
        <fullName evidence="2">Uncharacterized protein</fullName>
    </submittedName>
</protein>
<dbReference type="GeneID" id="25845094"/>
<dbReference type="EMBL" id="KB733471">
    <property type="protein sequence ID" value="ENI00854.1"/>
    <property type="molecule type" value="Genomic_DNA"/>
</dbReference>
<evidence type="ECO:0000313" key="2">
    <source>
        <dbReference type="EMBL" id="ENI00854.1"/>
    </source>
</evidence>